<sequence length="59" mass="6184">MKPYALAAALMIPQAVLAHPGDHGSASPVHLLSQADHLATLAMIIALGMAAWLFLRGRP</sequence>
<keyword evidence="1" id="KW-0812">Transmembrane</keyword>
<reference evidence="4" key="1">
    <citation type="submission" date="2017-06" db="EMBL/GenBank/DDBJ databases">
        <authorList>
            <person name="Varghese N."/>
            <person name="Submissions S."/>
        </authorList>
    </citation>
    <scope>NUCLEOTIDE SEQUENCE [LARGE SCALE GENOMIC DNA]</scope>
    <source>
        <strain evidence="4">DSM 26170</strain>
    </source>
</reference>
<reference evidence="3 5" key="3">
    <citation type="submission" date="2019-02" db="EMBL/GenBank/DDBJ databases">
        <authorList>
            <person name="Zhang G."/>
        </authorList>
    </citation>
    <scope>NUCLEOTIDE SEQUENCE [LARGE SCALE GENOMIC DNA]</scope>
    <source>
        <strain evidence="3 5">CMB17</strain>
    </source>
</reference>
<name>A0A238VN44_9RHOB</name>
<dbReference type="AlphaFoldDB" id="A0A238VN44"/>
<dbReference type="Proteomes" id="UP000198409">
    <property type="component" value="Unassembled WGS sequence"/>
</dbReference>
<evidence type="ECO:0000313" key="4">
    <source>
        <dbReference type="Proteomes" id="UP000198409"/>
    </source>
</evidence>
<proteinExistence type="predicted"/>
<evidence type="ECO:0000256" key="1">
    <source>
        <dbReference type="SAM" id="Phobius"/>
    </source>
</evidence>
<feature type="transmembrane region" description="Helical" evidence="1">
    <location>
        <begin position="37"/>
        <end position="55"/>
    </location>
</feature>
<keyword evidence="5" id="KW-1185">Reference proteome</keyword>
<dbReference type="Proteomes" id="UP000292859">
    <property type="component" value="Unassembled WGS sequence"/>
</dbReference>
<dbReference type="OrthoDB" id="9952433at2"/>
<evidence type="ECO:0000313" key="2">
    <source>
        <dbReference type="EMBL" id="SNR35153.1"/>
    </source>
</evidence>
<evidence type="ECO:0000313" key="5">
    <source>
        <dbReference type="Proteomes" id="UP000292859"/>
    </source>
</evidence>
<organism evidence="2 4">
    <name type="scientific">Paracoccus sediminis</name>
    <dbReference type="NCBI Taxonomy" id="1214787"/>
    <lineage>
        <taxon>Bacteria</taxon>
        <taxon>Pseudomonadati</taxon>
        <taxon>Pseudomonadota</taxon>
        <taxon>Alphaproteobacteria</taxon>
        <taxon>Rhodobacterales</taxon>
        <taxon>Paracoccaceae</taxon>
        <taxon>Paracoccus</taxon>
    </lineage>
</organism>
<evidence type="ECO:0000313" key="3">
    <source>
        <dbReference type="EMBL" id="TBN52274.1"/>
    </source>
</evidence>
<evidence type="ECO:0008006" key="6">
    <source>
        <dbReference type="Google" id="ProtNLM"/>
    </source>
</evidence>
<reference evidence="2" key="2">
    <citation type="submission" date="2017-06" db="EMBL/GenBank/DDBJ databases">
        <authorList>
            <person name="Kim H.J."/>
            <person name="Triplett B.A."/>
        </authorList>
    </citation>
    <scope>NUCLEOTIDE SEQUENCE [LARGE SCALE GENOMIC DNA]</scope>
    <source>
        <strain evidence="2">DSM 26170</strain>
    </source>
</reference>
<dbReference type="EMBL" id="FZNM01000002">
    <property type="protein sequence ID" value="SNR35153.1"/>
    <property type="molecule type" value="Genomic_DNA"/>
</dbReference>
<keyword evidence="1" id="KW-0472">Membrane</keyword>
<gene>
    <name evidence="3" type="ORF">EYF88_05125</name>
    <name evidence="2" type="ORF">SAMN06265378_102402</name>
</gene>
<protein>
    <recommendedName>
        <fullName evidence="6">HupE / UreJ protein</fullName>
    </recommendedName>
</protein>
<dbReference type="RefSeq" id="WP_089387080.1">
    <property type="nucleotide sequence ID" value="NZ_FZNM01000002.1"/>
</dbReference>
<dbReference type="EMBL" id="SIRL01000002">
    <property type="protein sequence ID" value="TBN52274.1"/>
    <property type="molecule type" value="Genomic_DNA"/>
</dbReference>
<accession>A0A238VN44</accession>
<keyword evidence="1" id="KW-1133">Transmembrane helix</keyword>